<comment type="similarity">
    <text evidence="2">Belongs to the major facilitator superfamily. Organophosphate:Pi antiporter (OPA) (TC 2.A.1.4) family.</text>
</comment>
<feature type="transmembrane region" description="Helical" evidence="8">
    <location>
        <begin position="472"/>
        <end position="492"/>
    </location>
</feature>
<evidence type="ECO:0000256" key="5">
    <source>
        <dbReference type="ARBA" id="ARBA00022692"/>
    </source>
</evidence>
<sequence>MAETCPLYLPQERSLNAFKMPPYVILAEWPIINITGFRRLIGLALRHDKFFMQASYESQPKMPSVAQVIVFTVTFISYGLYHSARKTLSGVKSSVTEDWLDNSTHNPLFDTEAQAHNFLGLLDAIFMIAYAGGLFFWGWLGDRSNPKYVIVIGMIGSAITMTLFGAVPKWAKLYNVPYLVFTYTLFGFVQACGWPSEIAIMANWFGKANRGFIMGMWASCQPLGNVFGSEFVSLMAPMGYEFAFIYGAILMVAGAVIVMLSIRVKPKESHLVTEESIGTGMSQISSVVEEESGEAVGFVRALLLPGVLAYCLCNVCLKFVNYAFFFWLPLYLTEAYHWSESKADQLSIWYDIGGIVGSVAGGYISDRMGCRSPLIVAMLASSIGALFMYSNAGPALFWNAVIMTIVGITISGPYNLIVGTISIDLGSQPALQNNAQAMATVSGLLDGTGSVGSAVGQLGIPVLQNVFGWQSVFYLFMFLNLLAIVCILRRCLTDLRVLLRPWFSPKVSPKMPL</sequence>
<evidence type="ECO:0000256" key="1">
    <source>
        <dbReference type="ARBA" id="ARBA00004141"/>
    </source>
</evidence>
<feature type="domain" description="Major facilitator superfamily (MFS) profile" evidence="9">
    <location>
        <begin position="70"/>
        <end position="495"/>
    </location>
</feature>
<dbReference type="InterPro" id="IPR020846">
    <property type="entry name" value="MFS_dom"/>
</dbReference>
<comment type="subcellular location">
    <subcellularLocation>
        <location evidence="1">Membrane</location>
        <topology evidence="1">Multi-pass membrane protein</topology>
    </subcellularLocation>
</comment>
<feature type="transmembrane region" description="Helical" evidence="8">
    <location>
        <begin position="437"/>
        <end position="460"/>
    </location>
</feature>
<accession>A0AA36GGT0</accession>
<feature type="transmembrane region" description="Helical" evidence="8">
    <location>
        <begin position="20"/>
        <end position="41"/>
    </location>
</feature>
<evidence type="ECO:0000259" key="9">
    <source>
        <dbReference type="PROSITE" id="PS50850"/>
    </source>
</evidence>
<feature type="transmembrane region" description="Helical" evidence="8">
    <location>
        <begin position="148"/>
        <end position="166"/>
    </location>
</feature>
<feature type="transmembrane region" description="Helical" evidence="8">
    <location>
        <begin position="178"/>
        <end position="200"/>
    </location>
</feature>
<feature type="transmembrane region" description="Helical" evidence="8">
    <location>
        <begin position="62"/>
        <end position="81"/>
    </location>
</feature>
<dbReference type="Proteomes" id="UP001176961">
    <property type="component" value="Unassembled WGS sequence"/>
</dbReference>
<dbReference type="EMBL" id="CATQJL010000001">
    <property type="protein sequence ID" value="CAJ0590573.1"/>
    <property type="molecule type" value="Genomic_DNA"/>
</dbReference>
<feature type="transmembrane region" description="Helical" evidence="8">
    <location>
        <begin position="118"/>
        <end position="141"/>
    </location>
</feature>
<comment type="caution">
    <text evidence="10">The sequence shown here is derived from an EMBL/GenBank/DDBJ whole genome shotgun (WGS) entry which is preliminary data.</text>
</comment>
<dbReference type="Gene3D" id="1.20.1250.20">
    <property type="entry name" value="MFS general substrate transporter like domains"/>
    <property type="match status" value="2"/>
</dbReference>
<feature type="transmembrane region" description="Helical" evidence="8">
    <location>
        <begin position="242"/>
        <end position="262"/>
    </location>
</feature>
<keyword evidence="5 8" id="KW-0812">Transmembrane</keyword>
<evidence type="ECO:0000256" key="2">
    <source>
        <dbReference type="ARBA" id="ARBA00009598"/>
    </source>
</evidence>
<evidence type="ECO:0000313" key="10">
    <source>
        <dbReference type="EMBL" id="CAJ0590573.1"/>
    </source>
</evidence>
<evidence type="ECO:0000256" key="3">
    <source>
        <dbReference type="ARBA" id="ARBA00022448"/>
    </source>
</evidence>
<dbReference type="SUPFAM" id="SSF103473">
    <property type="entry name" value="MFS general substrate transporter"/>
    <property type="match status" value="1"/>
</dbReference>
<feature type="transmembrane region" description="Helical" evidence="8">
    <location>
        <begin position="348"/>
        <end position="365"/>
    </location>
</feature>
<keyword evidence="7 8" id="KW-0472">Membrane</keyword>
<dbReference type="GO" id="GO:0005789">
    <property type="term" value="C:endoplasmic reticulum membrane"/>
    <property type="evidence" value="ECO:0007669"/>
    <property type="project" value="TreeGrafter"/>
</dbReference>
<keyword evidence="6 8" id="KW-1133">Transmembrane helix</keyword>
<evidence type="ECO:0000313" key="11">
    <source>
        <dbReference type="Proteomes" id="UP001176961"/>
    </source>
</evidence>
<keyword evidence="4" id="KW-0762">Sugar transport</keyword>
<dbReference type="PIRSF" id="PIRSF002808">
    <property type="entry name" value="Hexose_phosphate_transp"/>
    <property type="match status" value="1"/>
</dbReference>
<dbReference type="InterPro" id="IPR000849">
    <property type="entry name" value="Sugar_P_transporter"/>
</dbReference>
<keyword evidence="11" id="KW-1185">Reference proteome</keyword>
<gene>
    <name evidence="10" type="ORF">CYNAS_LOCUS2556</name>
</gene>
<feature type="transmembrane region" description="Helical" evidence="8">
    <location>
        <begin position="396"/>
        <end position="417"/>
    </location>
</feature>
<keyword evidence="3" id="KW-0813">Transport</keyword>
<dbReference type="PANTHER" id="PTHR43184">
    <property type="entry name" value="MAJOR FACILITATOR SUPERFAMILY TRANSPORTER 16, ISOFORM B"/>
    <property type="match status" value="1"/>
</dbReference>
<name>A0AA36GGT0_CYLNA</name>
<proteinExistence type="inferred from homology"/>
<feature type="transmembrane region" description="Helical" evidence="8">
    <location>
        <begin position="372"/>
        <end position="390"/>
    </location>
</feature>
<dbReference type="Pfam" id="PF07690">
    <property type="entry name" value="MFS_1"/>
    <property type="match status" value="1"/>
</dbReference>
<dbReference type="InterPro" id="IPR011701">
    <property type="entry name" value="MFS"/>
</dbReference>
<dbReference type="PANTHER" id="PTHR43184:SF2">
    <property type="entry name" value="MAJOR FACILITATOR SUPERFAMILY (MFS) PROFILE DOMAIN-CONTAINING PROTEIN"/>
    <property type="match status" value="1"/>
</dbReference>
<evidence type="ECO:0000256" key="8">
    <source>
        <dbReference type="SAM" id="Phobius"/>
    </source>
</evidence>
<reference evidence="10" key="1">
    <citation type="submission" date="2023-07" db="EMBL/GenBank/DDBJ databases">
        <authorList>
            <consortium name="CYATHOMIX"/>
        </authorList>
    </citation>
    <scope>NUCLEOTIDE SEQUENCE</scope>
    <source>
        <strain evidence="10">N/A</strain>
    </source>
</reference>
<dbReference type="AlphaFoldDB" id="A0AA36GGT0"/>
<dbReference type="GO" id="GO:0022857">
    <property type="term" value="F:transmembrane transporter activity"/>
    <property type="evidence" value="ECO:0007669"/>
    <property type="project" value="InterPro"/>
</dbReference>
<feature type="transmembrane region" description="Helical" evidence="8">
    <location>
        <begin position="307"/>
        <end position="328"/>
    </location>
</feature>
<evidence type="ECO:0000256" key="4">
    <source>
        <dbReference type="ARBA" id="ARBA00022597"/>
    </source>
</evidence>
<organism evidence="10 11">
    <name type="scientific">Cylicocyclus nassatus</name>
    <name type="common">Nematode worm</name>
    <dbReference type="NCBI Taxonomy" id="53992"/>
    <lineage>
        <taxon>Eukaryota</taxon>
        <taxon>Metazoa</taxon>
        <taxon>Ecdysozoa</taxon>
        <taxon>Nematoda</taxon>
        <taxon>Chromadorea</taxon>
        <taxon>Rhabditida</taxon>
        <taxon>Rhabditina</taxon>
        <taxon>Rhabditomorpha</taxon>
        <taxon>Strongyloidea</taxon>
        <taxon>Strongylidae</taxon>
        <taxon>Cylicocyclus</taxon>
    </lineage>
</organism>
<evidence type="ECO:0000256" key="7">
    <source>
        <dbReference type="ARBA" id="ARBA00023136"/>
    </source>
</evidence>
<evidence type="ECO:0000256" key="6">
    <source>
        <dbReference type="ARBA" id="ARBA00022989"/>
    </source>
</evidence>
<protein>
    <recommendedName>
        <fullName evidence="9">Major facilitator superfamily (MFS) profile domain-containing protein</fullName>
    </recommendedName>
</protein>
<dbReference type="PROSITE" id="PS50850">
    <property type="entry name" value="MFS"/>
    <property type="match status" value="1"/>
</dbReference>
<dbReference type="InterPro" id="IPR036259">
    <property type="entry name" value="MFS_trans_sf"/>
</dbReference>